<dbReference type="HOGENOM" id="CLU_2551803_0_0_4"/>
<evidence type="ECO:0000313" key="2">
    <source>
        <dbReference type="Proteomes" id="UP000001192"/>
    </source>
</evidence>
<gene>
    <name evidence="1" type="ordered locus">Bphy_3113</name>
</gene>
<organism evidence="1 2">
    <name type="scientific">Paraburkholderia phymatum (strain DSM 17167 / CIP 108236 / LMG 21445 / STM815)</name>
    <name type="common">Burkholderia phymatum</name>
    <dbReference type="NCBI Taxonomy" id="391038"/>
    <lineage>
        <taxon>Bacteria</taxon>
        <taxon>Pseudomonadati</taxon>
        <taxon>Pseudomonadota</taxon>
        <taxon>Betaproteobacteria</taxon>
        <taxon>Burkholderiales</taxon>
        <taxon>Burkholderiaceae</taxon>
        <taxon>Paraburkholderia</taxon>
    </lineage>
</organism>
<evidence type="ECO:0000313" key="1">
    <source>
        <dbReference type="EMBL" id="ACC72281.1"/>
    </source>
</evidence>
<keyword evidence="2" id="KW-1185">Reference proteome</keyword>
<dbReference type="AlphaFoldDB" id="B2JR55"/>
<accession>B2JR55</accession>
<reference evidence="2" key="1">
    <citation type="journal article" date="2014" name="Stand. Genomic Sci.">
        <title>Complete genome sequence of Burkholderia phymatum STM815(T), a broad host range and efficient nitrogen-fixing symbiont of Mimosa species.</title>
        <authorList>
            <person name="Moulin L."/>
            <person name="Klonowska A."/>
            <person name="Caroline B."/>
            <person name="Booth K."/>
            <person name="Vriezen J.A."/>
            <person name="Melkonian R."/>
            <person name="James E.K."/>
            <person name="Young J.P."/>
            <person name="Bena G."/>
            <person name="Hauser L."/>
            <person name="Land M."/>
            <person name="Kyrpides N."/>
            <person name="Bruce D."/>
            <person name="Chain P."/>
            <person name="Copeland A."/>
            <person name="Pitluck S."/>
            <person name="Woyke T."/>
            <person name="Lizotte-Waniewski M."/>
            <person name="Bristow J."/>
            <person name="Riley M."/>
        </authorList>
    </citation>
    <scope>NUCLEOTIDE SEQUENCE [LARGE SCALE GENOMIC DNA]</scope>
    <source>
        <strain evidence="2">DSM 17167 / CIP 108236 / LMG 21445 / STM815</strain>
    </source>
</reference>
<name>B2JR55_PARP8</name>
<dbReference type="KEGG" id="bph:Bphy_3113"/>
<dbReference type="STRING" id="391038.Bphy_3113"/>
<protein>
    <submittedName>
        <fullName evidence="1">Uncharacterized protein</fullName>
    </submittedName>
</protein>
<dbReference type="EMBL" id="CP001044">
    <property type="protein sequence ID" value="ACC72281.1"/>
    <property type="molecule type" value="Genomic_DNA"/>
</dbReference>
<proteinExistence type="predicted"/>
<sequence>MPRVNGWPLMRLPPFQGGRLVQQLDLAFRIANERALHVVAPFESTFQRARESAQQSHFPLIQPAYDAFRRCIVPDLRRPKDT</sequence>
<dbReference type="Proteomes" id="UP000001192">
    <property type="component" value="Chromosome 2"/>
</dbReference>